<organism evidence="1 2">
    <name type="scientific">Paraburkholderia atlantica</name>
    <dbReference type="NCBI Taxonomy" id="2654982"/>
    <lineage>
        <taxon>Bacteria</taxon>
        <taxon>Pseudomonadati</taxon>
        <taxon>Pseudomonadota</taxon>
        <taxon>Betaproteobacteria</taxon>
        <taxon>Burkholderiales</taxon>
        <taxon>Burkholderiaceae</taxon>
        <taxon>Paraburkholderia</taxon>
    </lineage>
</organism>
<geneLocation type="plasmid" evidence="1 2">
    <name>pBC201</name>
</geneLocation>
<reference evidence="1 2" key="2">
    <citation type="journal article" date="2012" name="J. Bacteriol.">
        <title>Genome Sequences of Burkholderia sp. Strains CCGE1002 and H160, Isolated from Legume Nodules in Mexico and Brazil.</title>
        <authorList>
            <person name="Ormeno-Orrillo E."/>
            <person name="Rogel M.A."/>
            <person name="Chueire L.M."/>
            <person name="Tiedje J.M."/>
            <person name="Martinez-Romero E."/>
            <person name="Hungria M."/>
        </authorList>
    </citation>
    <scope>NUCLEOTIDE SEQUENCE [LARGE SCALE GENOMIC DNA]</scope>
    <source>
        <strain evidence="1 2">CCGE1002</strain>
        <plasmid evidence="2">pBC201</plasmid>
    </source>
</reference>
<keyword evidence="1" id="KW-0614">Plasmid</keyword>
<gene>
    <name evidence="1" type="ordered locus">BC1002_6968</name>
</gene>
<name>D5WN80_PARAM</name>
<dbReference type="EMBL" id="CP002016">
    <property type="protein sequence ID" value="ADG20759.1"/>
    <property type="molecule type" value="Genomic_DNA"/>
</dbReference>
<proteinExistence type="predicted"/>
<protein>
    <submittedName>
        <fullName evidence="1">Uncharacterized protein</fullName>
    </submittedName>
</protein>
<dbReference type="KEGG" id="bge:BC1002_6968"/>
<evidence type="ECO:0000313" key="2">
    <source>
        <dbReference type="Proteomes" id="UP000002190"/>
    </source>
</evidence>
<sequence length="69" mass="7843">MEQNFFNDVIFNHACGLGGPWELTFSGVQTRCQQLSTKALNEVTCAVSYALPYDTRNTSAFYKEKLWNS</sequence>
<dbReference type="HOGENOM" id="CLU_2767984_0_0_4"/>
<accession>D5WN80</accession>
<evidence type="ECO:0000313" key="1">
    <source>
        <dbReference type="EMBL" id="ADG20759.1"/>
    </source>
</evidence>
<reference evidence="2" key="1">
    <citation type="submission" date="2010-04" db="EMBL/GenBank/DDBJ databases">
        <title>Complete sequence of plasmid 1 of Burkholderia sp. CCGE1002.</title>
        <authorList>
            <consortium name="US DOE Joint Genome Institute"/>
            <person name="Lucas S."/>
            <person name="Copeland A."/>
            <person name="Lapidus A."/>
            <person name="Cheng J.-F."/>
            <person name="Bruce D."/>
            <person name="Goodwin L."/>
            <person name="Pitluck S."/>
            <person name="Chertkov O."/>
            <person name="Detter J.C."/>
            <person name="Han C."/>
            <person name="Tapia R."/>
            <person name="Land M."/>
            <person name="Hauser L."/>
            <person name="Kyrpides N."/>
            <person name="Ovchinnikova G."/>
            <person name="Martinez-Romero E."/>
            <person name="Hernandez M.A.R."/>
            <person name="Tiedje J.M."/>
            <person name="Woyke T."/>
        </authorList>
    </citation>
    <scope>NUCLEOTIDE SEQUENCE [LARGE SCALE GENOMIC DNA]</scope>
    <source>
        <strain evidence="2">CCGE1002</strain>
        <plasmid evidence="2">pBC201</plasmid>
    </source>
</reference>
<dbReference type="AlphaFoldDB" id="D5WN80"/>
<dbReference type="Proteomes" id="UP000002190">
    <property type="component" value="Plasmid pBC201"/>
</dbReference>